<organism evidence="1">
    <name type="scientific">marine sediment metagenome</name>
    <dbReference type="NCBI Taxonomy" id="412755"/>
    <lineage>
        <taxon>unclassified sequences</taxon>
        <taxon>metagenomes</taxon>
        <taxon>ecological metagenomes</taxon>
    </lineage>
</organism>
<sequence>RVWQHVREVGVNERIWAYGLGIARGQDENFDIGEEAPDFRLPKLETVLRWPTYSDYRYIDYAEPLKLAGLLRWFVWFDGYEKAKDSAGRVRVAARADRLAPKPGEAEADFVRLSDFRGKMPVVLALGDANDWFGDRTFRVLEPMYQAYRDRVAFFRVNVTLSDNYIDIRHYFGPNPGPRRSIHATSYEHRARTAKLLYMSYPNVSYPYLLDDPAGTTRTTWRVQGDSQFVLIDVDGKVAFESGKGMG</sequence>
<proteinExistence type="predicted"/>
<comment type="caution">
    <text evidence="1">The sequence shown here is derived from an EMBL/GenBank/DDBJ whole genome shotgun (WGS) entry which is preliminary data.</text>
</comment>
<feature type="non-terminal residue" evidence="1">
    <location>
        <position position="247"/>
    </location>
</feature>
<protein>
    <submittedName>
        <fullName evidence="1">Uncharacterized protein</fullName>
    </submittedName>
</protein>
<name>X0YSD1_9ZZZZ</name>
<dbReference type="AlphaFoldDB" id="X0YSD1"/>
<feature type="non-terminal residue" evidence="1">
    <location>
        <position position="1"/>
    </location>
</feature>
<dbReference type="Gene3D" id="3.40.30.10">
    <property type="entry name" value="Glutaredoxin"/>
    <property type="match status" value="1"/>
</dbReference>
<dbReference type="EMBL" id="BARS01046074">
    <property type="protein sequence ID" value="GAG39591.1"/>
    <property type="molecule type" value="Genomic_DNA"/>
</dbReference>
<gene>
    <name evidence="1" type="ORF">S01H1_69394</name>
</gene>
<reference evidence="1" key="1">
    <citation type="journal article" date="2014" name="Front. Microbiol.">
        <title>High frequency of phylogenetically diverse reductive dehalogenase-homologous genes in deep subseafloor sedimentary metagenomes.</title>
        <authorList>
            <person name="Kawai M."/>
            <person name="Futagami T."/>
            <person name="Toyoda A."/>
            <person name="Takaki Y."/>
            <person name="Nishi S."/>
            <person name="Hori S."/>
            <person name="Arai W."/>
            <person name="Tsubouchi T."/>
            <person name="Morono Y."/>
            <person name="Uchiyama I."/>
            <person name="Ito T."/>
            <person name="Fujiyama A."/>
            <person name="Inagaki F."/>
            <person name="Takami H."/>
        </authorList>
    </citation>
    <scope>NUCLEOTIDE SEQUENCE</scope>
    <source>
        <strain evidence="1">Expedition CK06-06</strain>
    </source>
</reference>
<evidence type="ECO:0000313" key="1">
    <source>
        <dbReference type="EMBL" id="GAG39591.1"/>
    </source>
</evidence>
<accession>X0YSD1</accession>